<evidence type="ECO:0000256" key="4">
    <source>
        <dbReference type="ARBA" id="ARBA00022964"/>
    </source>
</evidence>
<keyword evidence="3 8" id="KW-0479">Metal-binding</keyword>
<keyword evidence="5" id="KW-0560">Oxidoreductase</keyword>
<dbReference type="GO" id="GO:0005737">
    <property type="term" value="C:cytoplasm"/>
    <property type="evidence" value="ECO:0007669"/>
    <property type="project" value="TreeGrafter"/>
</dbReference>
<feature type="binding site" evidence="8">
    <location>
        <position position="338"/>
    </location>
    <ligand>
        <name>Fe cation</name>
        <dbReference type="ChEBI" id="CHEBI:24875"/>
    </ligand>
</feature>
<evidence type="ECO:0000256" key="1">
    <source>
        <dbReference type="ARBA" id="ARBA00001962"/>
    </source>
</evidence>
<evidence type="ECO:0000256" key="8">
    <source>
        <dbReference type="PIRSR" id="PIRSR605708-2"/>
    </source>
</evidence>
<dbReference type="PANTHER" id="PTHR11056">
    <property type="entry name" value="HOMOGENTISATE 1,2-DIOXYGENASE"/>
    <property type="match status" value="1"/>
</dbReference>
<evidence type="ECO:0000256" key="2">
    <source>
        <dbReference type="ARBA" id="ARBA00007757"/>
    </source>
</evidence>
<dbReference type="CDD" id="cd02208">
    <property type="entry name" value="cupin_RmlC-like"/>
    <property type="match status" value="1"/>
</dbReference>
<protein>
    <submittedName>
        <fullName evidence="10">Homogentisate 1,2-dioxygenase</fullName>
    </submittedName>
</protein>
<dbReference type="GO" id="GO:0004411">
    <property type="term" value="F:homogentisate 1,2-dioxygenase activity"/>
    <property type="evidence" value="ECO:0007669"/>
    <property type="project" value="InterPro"/>
</dbReference>
<dbReference type="PANTHER" id="PTHR11056:SF0">
    <property type="entry name" value="HOMOGENTISATE 1,2-DIOXYGENASE"/>
    <property type="match status" value="1"/>
</dbReference>
<evidence type="ECO:0000313" key="10">
    <source>
        <dbReference type="EMBL" id="AKF08017.1"/>
    </source>
</evidence>
<dbReference type="STRING" id="927083.DB32_005166"/>
<dbReference type="GO" id="GO:0006559">
    <property type="term" value="P:L-phenylalanine catabolic process"/>
    <property type="evidence" value="ECO:0007669"/>
    <property type="project" value="InterPro"/>
</dbReference>
<evidence type="ECO:0000256" key="7">
    <source>
        <dbReference type="PIRSR" id="PIRSR605708-1"/>
    </source>
</evidence>
<dbReference type="InterPro" id="IPR046452">
    <property type="entry name" value="HgmA_N"/>
</dbReference>
<comment type="similarity">
    <text evidence="2">Belongs to the homogentisate dioxygenase family.</text>
</comment>
<dbReference type="RefSeq" id="WP_053235207.1">
    <property type="nucleotide sequence ID" value="NZ_CP011125.1"/>
</dbReference>
<dbReference type="EMBL" id="CP011125">
    <property type="protein sequence ID" value="AKF08017.1"/>
    <property type="molecule type" value="Genomic_DNA"/>
</dbReference>
<comment type="cofactor">
    <cofactor evidence="1 8">
        <name>Fe cation</name>
        <dbReference type="ChEBI" id="CHEBI:24875"/>
    </cofactor>
</comment>
<accession>A0A0F6W5M3</accession>
<evidence type="ECO:0000256" key="5">
    <source>
        <dbReference type="ARBA" id="ARBA00023002"/>
    </source>
</evidence>
<feature type="domain" description="Homogentisate 1,2-dioxygenase N-terminal" evidence="9">
    <location>
        <begin position="119"/>
        <end position="252"/>
    </location>
</feature>
<keyword evidence="11" id="KW-1185">Reference proteome</keyword>
<evidence type="ECO:0000313" key="11">
    <source>
        <dbReference type="Proteomes" id="UP000034883"/>
    </source>
</evidence>
<feature type="binding site" evidence="8">
    <location>
        <position position="308"/>
    </location>
    <ligand>
        <name>Fe cation</name>
        <dbReference type="ChEBI" id="CHEBI:24875"/>
    </ligand>
</feature>
<dbReference type="InterPro" id="IPR005708">
    <property type="entry name" value="Homogentis_dOase"/>
</dbReference>
<evidence type="ECO:0000259" key="9">
    <source>
        <dbReference type="Pfam" id="PF20510"/>
    </source>
</evidence>
<feature type="active site" description="Proton acceptor" evidence="7">
    <location>
        <position position="265"/>
    </location>
</feature>
<gene>
    <name evidence="10" type="ORF">DB32_005166</name>
</gene>
<dbReference type="GO" id="GO:0046872">
    <property type="term" value="F:metal ion binding"/>
    <property type="evidence" value="ECO:0007669"/>
    <property type="project" value="UniProtKB-KW"/>
</dbReference>
<name>A0A0F6W5M3_9BACT</name>
<dbReference type="Proteomes" id="UP000034883">
    <property type="component" value="Chromosome"/>
</dbReference>
<dbReference type="Pfam" id="PF20510">
    <property type="entry name" value="HgmA_N"/>
    <property type="match status" value="1"/>
</dbReference>
<dbReference type="AlphaFoldDB" id="A0A0F6W5M3"/>
<dbReference type="KEGG" id="samy:DB32_005166"/>
<keyword evidence="4 10" id="KW-0223">Dioxygenase</keyword>
<dbReference type="SUPFAM" id="SSF51182">
    <property type="entry name" value="RmlC-like cupins"/>
    <property type="match status" value="1"/>
</dbReference>
<feature type="binding site" evidence="8">
    <location>
        <position position="338"/>
    </location>
    <ligand>
        <name>homogentisate</name>
        <dbReference type="ChEBI" id="CHEBI:16169"/>
    </ligand>
</feature>
<evidence type="ECO:0000256" key="3">
    <source>
        <dbReference type="ARBA" id="ARBA00022723"/>
    </source>
</evidence>
<sequence length="387" mass="43609">MIERLAFGDIPAKHHIALTGSDGELRWEECITQQGFEGPYTIAYHLHRPHEQRLVATTHGWTIPTNASASEDHRLLKRHYKTNELKVKGTAPIDAREPLLFNADVTISIAKPSTPDPVYFVDGDADTLVYVFEGRGTLRTMLGDVRYEQDDYVFVPRGLLHRWIPEGAQSWLIFECHGGLHLPRQWRNEVGQLRMDAPYSHRDFRRPDFVGPVDESIRTQVVRKNGRFHAFALTHSPLDVVGWDGSIYPWAFPILNFQPRAGLVHLPPTWHGTFAIRGGLICSFVPRVVDFHPDAIACPYPHSSVDVDEFLFYVRGNFTSRRGVGPGSVSFHPAGIPHGPHPGAYEKSRGAHRTDELAVMLDCFLPLRPTNAARGVEDAAYQDSFVE</sequence>
<dbReference type="GO" id="GO:0006570">
    <property type="term" value="P:tyrosine metabolic process"/>
    <property type="evidence" value="ECO:0007669"/>
    <property type="project" value="InterPro"/>
</dbReference>
<dbReference type="OrthoDB" id="9811253at2"/>
<keyword evidence="6 8" id="KW-0408">Iron</keyword>
<evidence type="ECO:0000256" key="6">
    <source>
        <dbReference type="ARBA" id="ARBA00023004"/>
    </source>
</evidence>
<organism evidence="10 11">
    <name type="scientific">Sandaracinus amylolyticus</name>
    <dbReference type="NCBI Taxonomy" id="927083"/>
    <lineage>
        <taxon>Bacteria</taxon>
        <taxon>Pseudomonadati</taxon>
        <taxon>Myxococcota</taxon>
        <taxon>Polyangia</taxon>
        <taxon>Polyangiales</taxon>
        <taxon>Sandaracinaceae</taxon>
        <taxon>Sandaracinus</taxon>
    </lineage>
</organism>
<dbReference type="Gene3D" id="2.60.120.10">
    <property type="entry name" value="Jelly Rolls"/>
    <property type="match status" value="1"/>
</dbReference>
<dbReference type="InterPro" id="IPR011051">
    <property type="entry name" value="RmlC_Cupin_sf"/>
</dbReference>
<proteinExistence type="inferred from homology"/>
<reference evidence="10 11" key="1">
    <citation type="submission" date="2015-03" db="EMBL/GenBank/DDBJ databases">
        <title>Genome assembly of Sandaracinus amylolyticus DSM 53668.</title>
        <authorList>
            <person name="Sharma G."/>
            <person name="Subramanian S."/>
        </authorList>
    </citation>
    <scope>NUCLEOTIDE SEQUENCE [LARGE SCALE GENOMIC DNA]</scope>
    <source>
        <strain evidence="10 11">DSM 53668</strain>
    </source>
</reference>
<feature type="binding site" evidence="8">
    <location>
        <position position="302"/>
    </location>
    <ligand>
        <name>Fe cation</name>
        <dbReference type="ChEBI" id="CHEBI:24875"/>
    </ligand>
</feature>
<dbReference type="InterPro" id="IPR014710">
    <property type="entry name" value="RmlC-like_jellyroll"/>
</dbReference>